<proteinExistence type="inferred from homology"/>
<dbReference type="EMBL" id="JAQOSQ010000008">
    <property type="protein sequence ID" value="MDJ1183449.1"/>
    <property type="molecule type" value="Genomic_DNA"/>
</dbReference>
<dbReference type="CDD" id="cd06261">
    <property type="entry name" value="TM_PBP2"/>
    <property type="match status" value="1"/>
</dbReference>
<dbReference type="SUPFAM" id="SSF161098">
    <property type="entry name" value="MetI-like"/>
    <property type="match status" value="1"/>
</dbReference>
<dbReference type="PANTHER" id="PTHR43514:SF1">
    <property type="entry name" value="SULFATE_THIOSULFATE IMPORT ATP-BINDING PROTEIN CYSA"/>
    <property type="match status" value="1"/>
</dbReference>
<dbReference type="InterPro" id="IPR027417">
    <property type="entry name" value="P-loop_NTPase"/>
</dbReference>
<keyword evidence="5" id="KW-0067">ATP-binding</keyword>
<evidence type="ECO:0000259" key="9">
    <source>
        <dbReference type="PROSITE" id="PS50893"/>
    </source>
</evidence>
<dbReference type="InterPro" id="IPR003439">
    <property type="entry name" value="ABC_transporter-like_ATP-bd"/>
</dbReference>
<evidence type="ECO:0000256" key="5">
    <source>
        <dbReference type="ARBA" id="ARBA00022840"/>
    </source>
</evidence>
<keyword evidence="6 8" id="KW-1133">Transmembrane helix</keyword>
<keyword evidence="12" id="KW-1185">Reference proteome</keyword>
<organism evidence="11 12">
    <name type="scientific">Roseofilum casamattae BLCC-M143</name>
    <dbReference type="NCBI Taxonomy" id="3022442"/>
    <lineage>
        <taxon>Bacteria</taxon>
        <taxon>Bacillati</taxon>
        <taxon>Cyanobacteriota</taxon>
        <taxon>Cyanophyceae</taxon>
        <taxon>Desertifilales</taxon>
        <taxon>Desertifilaceae</taxon>
        <taxon>Roseofilum</taxon>
        <taxon>Roseofilum casamattae</taxon>
    </lineage>
</organism>
<keyword evidence="7 8" id="KW-0472">Membrane</keyword>
<evidence type="ECO:0000256" key="6">
    <source>
        <dbReference type="ARBA" id="ARBA00022989"/>
    </source>
</evidence>
<feature type="transmembrane region" description="Helical" evidence="8">
    <location>
        <begin position="46"/>
        <end position="68"/>
    </location>
</feature>
<accession>A0ABT7BW78</accession>
<dbReference type="Gene3D" id="1.10.3720.10">
    <property type="entry name" value="MetI-like"/>
    <property type="match status" value="1"/>
</dbReference>
<feature type="domain" description="ABC transporter" evidence="9">
    <location>
        <begin position="254"/>
        <end position="491"/>
    </location>
</feature>
<keyword evidence="8" id="KW-0813">Transport</keyword>
<feature type="transmembrane region" description="Helical" evidence="8">
    <location>
        <begin position="12"/>
        <end position="34"/>
    </location>
</feature>
<dbReference type="NCBIfam" id="TIGR02141">
    <property type="entry name" value="modB_ABC"/>
    <property type="match status" value="1"/>
</dbReference>
<feature type="transmembrane region" description="Helical" evidence="8">
    <location>
        <begin position="193"/>
        <end position="213"/>
    </location>
</feature>
<dbReference type="InterPro" id="IPR050334">
    <property type="entry name" value="Molybdenum_import_ModC"/>
</dbReference>
<dbReference type="InterPro" id="IPR017871">
    <property type="entry name" value="ABC_transporter-like_CS"/>
</dbReference>
<comment type="subcellular location">
    <subcellularLocation>
        <location evidence="8">Cell membrane</location>
        <topology evidence="8">Multi-pass membrane protein</topology>
    </subcellularLocation>
    <subcellularLocation>
        <location evidence="1">Membrane</location>
        <topology evidence="1">Multi-pass membrane protein</topology>
    </subcellularLocation>
</comment>
<dbReference type="InterPro" id="IPR000515">
    <property type="entry name" value="MetI-like"/>
</dbReference>
<dbReference type="PROSITE" id="PS00211">
    <property type="entry name" value="ABC_TRANSPORTER_1"/>
    <property type="match status" value="1"/>
</dbReference>
<protein>
    <submittedName>
        <fullName evidence="11">Molybdate ABC transporter permease subunit</fullName>
    </submittedName>
</protein>
<keyword evidence="4" id="KW-0547">Nucleotide-binding</keyword>
<dbReference type="InterPro" id="IPR035906">
    <property type="entry name" value="MetI-like_sf"/>
</dbReference>
<dbReference type="SMART" id="SM00382">
    <property type="entry name" value="AAA"/>
    <property type="match status" value="1"/>
</dbReference>
<dbReference type="InterPro" id="IPR011867">
    <property type="entry name" value="ModB_ABC"/>
</dbReference>
<evidence type="ECO:0000256" key="2">
    <source>
        <dbReference type="ARBA" id="ARBA00022505"/>
    </source>
</evidence>
<dbReference type="Pfam" id="PF00005">
    <property type="entry name" value="ABC_tran"/>
    <property type="match status" value="1"/>
</dbReference>
<comment type="caution">
    <text evidence="11">The sequence shown here is derived from an EMBL/GenBank/DDBJ whole genome shotgun (WGS) entry which is preliminary data.</text>
</comment>
<reference evidence="11 12" key="1">
    <citation type="submission" date="2023-01" db="EMBL/GenBank/DDBJ databases">
        <title>Novel diversity within Roseofilum (Cyanobacteria; Desertifilaceae) from marine benthic mats with descriptions of four novel species.</title>
        <authorList>
            <person name="Wang Y."/>
            <person name="Berthold D.E."/>
            <person name="Hu J."/>
            <person name="Lefler F.W."/>
            <person name="Laughinghouse H.D. IV."/>
        </authorList>
    </citation>
    <scope>NUCLEOTIDE SEQUENCE [LARGE SCALE GENOMIC DNA]</scope>
    <source>
        <strain evidence="11 12">BLCC-M143</strain>
    </source>
</reference>
<dbReference type="Gene3D" id="3.40.50.300">
    <property type="entry name" value="P-loop containing nucleotide triphosphate hydrolases"/>
    <property type="match status" value="1"/>
</dbReference>
<evidence type="ECO:0000256" key="7">
    <source>
        <dbReference type="ARBA" id="ARBA00023136"/>
    </source>
</evidence>
<dbReference type="PROSITE" id="PS50928">
    <property type="entry name" value="ABC_TM1"/>
    <property type="match status" value="1"/>
</dbReference>
<evidence type="ECO:0000259" key="10">
    <source>
        <dbReference type="PROSITE" id="PS50928"/>
    </source>
</evidence>
<name>A0ABT7BW78_9CYAN</name>
<feature type="transmembrane region" description="Helical" evidence="8">
    <location>
        <begin position="80"/>
        <end position="104"/>
    </location>
</feature>
<keyword evidence="3 8" id="KW-0812">Transmembrane</keyword>
<dbReference type="PANTHER" id="PTHR43514">
    <property type="entry name" value="ABC TRANSPORTER I FAMILY MEMBER 10"/>
    <property type="match status" value="1"/>
</dbReference>
<dbReference type="Proteomes" id="UP001232992">
    <property type="component" value="Unassembled WGS sequence"/>
</dbReference>
<evidence type="ECO:0000313" key="12">
    <source>
        <dbReference type="Proteomes" id="UP001232992"/>
    </source>
</evidence>
<dbReference type="Pfam" id="PF00528">
    <property type="entry name" value="BPD_transp_1"/>
    <property type="match status" value="1"/>
</dbReference>
<evidence type="ECO:0000256" key="3">
    <source>
        <dbReference type="ARBA" id="ARBA00022692"/>
    </source>
</evidence>
<sequence length="612" mass="68563">MTDNLSPLWISLNTASCATGLAFAIGILAAAWMYSYRGKGKRAIDLIFTLPLVLPPLVLGVVLLLLLGNSSTFGKLLSNLGIRIVFSRLATVIAATIVAVPIMYKTTLSALEQVDRNLVDCARTLGASETRIFAEILLPLAWPGVMAGTSLSFARALGEFGATLMLAGNIPGKTQTIPLAIFFAAEGGRMEEAIIWTIALIAIALIILLGIQLFSQIQHPWKSRISARIFASIHGLFLNSIVARKRYLWERRCKENEPVALSANIHKKLSNFSLNIQIDTQGSPLGILGASGSGKSMTLRCLAGLETPNTGKIMLDRRVLFDSEKKINIPSRQRRMGLVWQNYALFPHLRVIDNIGFGISHLPKIERDRIIKSYLNLMQLEGLENRYPNELSGGQQQRVALARALAIQPDALLLDEPLSALDNYLRHQIEQLLVQLSQTYSGTIILVTHKLEEAYRICDRLIVLSQGNAIANGRKHDIFSHPNSYEVAQLTECKNFSTIRIIDGDRIYAPDWGCTLQVLQPIAFSKYVGIRAHHLRFPECDRDLNTFPCWLVKTSETPHRMTLYLRLDNSQNCDRSYHLQAEVFKEKWETLKDRPFPWFVRLDPLRLILMDS</sequence>
<evidence type="ECO:0000256" key="1">
    <source>
        <dbReference type="ARBA" id="ARBA00004141"/>
    </source>
</evidence>
<gene>
    <name evidence="11" type="primary">modB</name>
    <name evidence="11" type="ORF">PMH09_09580</name>
</gene>
<dbReference type="InterPro" id="IPR003593">
    <property type="entry name" value="AAA+_ATPase"/>
</dbReference>
<dbReference type="PROSITE" id="PS50893">
    <property type="entry name" value="ABC_TRANSPORTER_2"/>
    <property type="match status" value="1"/>
</dbReference>
<feature type="domain" description="ABC transmembrane type-1" evidence="10">
    <location>
        <begin position="8"/>
        <end position="213"/>
    </location>
</feature>
<comment type="similarity">
    <text evidence="8">Belongs to the binding-protein-dependent transport system permease family.</text>
</comment>
<evidence type="ECO:0000256" key="4">
    <source>
        <dbReference type="ARBA" id="ARBA00022741"/>
    </source>
</evidence>
<dbReference type="SUPFAM" id="SSF52540">
    <property type="entry name" value="P-loop containing nucleoside triphosphate hydrolases"/>
    <property type="match status" value="1"/>
</dbReference>
<evidence type="ECO:0000256" key="8">
    <source>
        <dbReference type="RuleBase" id="RU363032"/>
    </source>
</evidence>
<keyword evidence="2" id="KW-0500">Molybdenum</keyword>
<evidence type="ECO:0000313" key="11">
    <source>
        <dbReference type="EMBL" id="MDJ1183449.1"/>
    </source>
</evidence>
<dbReference type="RefSeq" id="WP_283758103.1">
    <property type="nucleotide sequence ID" value="NZ_JAQOSQ010000008.1"/>
</dbReference>